<dbReference type="PANTHER" id="PTHR48081">
    <property type="entry name" value="AB HYDROLASE SUPERFAMILY PROTEIN C4A8.06C"/>
    <property type="match status" value="1"/>
</dbReference>
<sequence length="305" mass="32834">MNRRTVLLGAAIAMGLATAASAEVVTVQSVRENTLATLQPDVTYTDIANGFARSHLKMDLLRPVSTTPTPAIVFVSGNGWRSVDKAALIPQLAPFAKAGYLVAAIEYRIIGEATFPEPLKDVKTAIRFLRANATRYNINPDRIGIWGNSAGGQLAAMAAVTGDMPEFGNDKWPGHSSAVQAVATWYGAFDLSTTTGQAPDSYLYVENAHMGFNVRDPANAERVRKANPQTYISPTTPPFMLVHGTDDPQVPFRQSEVMHDALRGANIEATLIRVQGAGHSFGQVSSNPEVMSAMKAFFDKLLKGQ</sequence>
<dbReference type="InterPro" id="IPR050300">
    <property type="entry name" value="GDXG_lipolytic_enzyme"/>
</dbReference>
<evidence type="ECO:0000313" key="4">
    <source>
        <dbReference type="EMBL" id="GEO16930.1"/>
    </source>
</evidence>
<dbReference type="InterPro" id="IPR049492">
    <property type="entry name" value="BD-FAE-like_dom"/>
</dbReference>
<keyword evidence="2" id="KW-0732">Signal</keyword>
<protein>
    <submittedName>
        <fullName evidence="4">Alpha/beta hydrolase</fullName>
    </submittedName>
</protein>
<dbReference type="RefSeq" id="WP_114188563.1">
    <property type="nucleotide sequence ID" value="NZ_BJYU01000081.1"/>
</dbReference>
<dbReference type="SUPFAM" id="SSF53474">
    <property type="entry name" value="alpha/beta-Hydrolases"/>
    <property type="match status" value="1"/>
</dbReference>
<evidence type="ECO:0000256" key="1">
    <source>
        <dbReference type="ARBA" id="ARBA00022801"/>
    </source>
</evidence>
<dbReference type="PANTHER" id="PTHR48081:SF13">
    <property type="entry name" value="ALPHA_BETA HYDROLASE"/>
    <property type="match status" value="1"/>
</dbReference>
<evidence type="ECO:0000256" key="2">
    <source>
        <dbReference type="SAM" id="SignalP"/>
    </source>
</evidence>
<keyword evidence="1 4" id="KW-0378">Hydrolase</keyword>
<dbReference type="Pfam" id="PF20434">
    <property type="entry name" value="BD-FAE"/>
    <property type="match status" value="1"/>
</dbReference>
<gene>
    <name evidence="4" type="ORF">MAE02_46260</name>
</gene>
<dbReference type="Proteomes" id="UP000321085">
    <property type="component" value="Unassembled WGS sequence"/>
</dbReference>
<dbReference type="OrthoDB" id="9771666at2"/>
<proteinExistence type="predicted"/>
<dbReference type="InterPro" id="IPR029058">
    <property type="entry name" value="AB_hydrolase_fold"/>
</dbReference>
<keyword evidence="5" id="KW-1185">Reference proteome</keyword>
<reference evidence="4 5" key="1">
    <citation type="submission" date="2019-07" db="EMBL/GenBank/DDBJ databases">
        <title>Whole genome shotgun sequence of Microvirga aerophila NBRC 106136.</title>
        <authorList>
            <person name="Hosoyama A."/>
            <person name="Uohara A."/>
            <person name="Ohji S."/>
            <person name="Ichikawa N."/>
        </authorList>
    </citation>
    <scope>NUCLEOTIDE SEQUENCE [LARGE SCALE GENOMIC DNA]</scope>
    <source>
        <strain evidence="4 5">NBRC 106136</strain>
    </source>
</reference>
<dbReference type="GO" id="GO:0016787">
    <property type="term" value="F:hydrolase activity"/>
    <property type="evidence" value="ECO:0007669"/>
    <property type="project" value="UniProtKB-KW"/>
</dbReference>
<accession>A0A512BYB0</accession>
<organism evidence="4 5">
    <name type="scientific">Microvirga aerophila</name>
    <dbReference type="NCBI Taxonomy" id="670291"/>
    <lineage>
        <taxon>Bacteria</taxon>
        <taxon>Pseudomonadati</taxon>
        <taxon>Pseudomonadota</taxon>
        <taxon>Alphaproteobacteria</taxon>
        <taxon>Hyphomicrobiales</taxon>
        <taxon>Methylobacteriaceae</taxon>
        <taxon>Microvirga</taxon>
    </lineage>
</organism>
<evidence type="ECO:0000313" key="5">
    <source>
        <dbReference type="Proteomes" id="UP000321085"/>
    </source>
</evidence>
<dbReference type="Gene3D" id="3.40.50.1820">
    <property type="entry name" value="alpha/beta hydrolase"/>
    <property type="match status" value="1"/>
</dbReference>
<feature type="domain" description="BD-FAE-like" evidence="3">
    <location>
        <begin position="59"/>
        <end position="262"/>
    </location>
</feature>
<feature type="chain" id="PRO_5021966749" evidence="2">
    <location>
        <begin position="23"/>
        <end position="305"/>
    </location>
</feature>
<dbReference type="AlphaFoldDB" id="A0A512BYB0"/>
<dbReference type="EMBL" id="BJYU01000081">
    <property type="protein sequence ID" value="GEO16930.1"/>
    <property type="molecule type" value="Genomic_DNA"/>
</dbReference>
<evidence type="ECO:0000259" key="3">
    <source>
        <dbReference type="Pfam" id="PF20434"/>
    </source>
</evidence>
<name>A0A512BYB0_9HYPH</name>
<comment type="caution">
    <text evidence="4">The sequence shown here is derived from an EMBL/GenBank/DDBJ whole genome shotgun (WGS) entry which is preliminary data.</text>
</comment>
<feature type="signal peptide" evidence="2">
    <location>
        <begin position="1"/>
        <end position="22"/>
    </location>
</feature>